<feature type="domain" description="VOC" evidence="1">
    <location>
        <begin position="3"/>
        <end position="127"/>
    </location>
</feature>
<dbReference type="Proteomes" id="UP000199558">
    <property type="component" value="Unassembled WGS sequence"/>
</dbReference>
<dbReference type="PANTHER" id="PTHR36503:SF2">
    <property type="entry name" value="BLR2408 PROTEIN"/>
    <property type="match status" value="1"/>
</dbReference>
<dbReference type="SUPFAM" id="SSF54593">
    <property type="entry name" value="Glyoxalase/Bleomycin resistance protein/Dihydroxybiphenyl dioxygenase"/>
    <property type="match status" value="1"/>
</dbReference>
<gene>
    <name evidence="2" type="ORF">GA0070622_3567</name>
</gene>
<dbReference type="AlphaFoldDB" id="A0A1A9BC30"/>
<dbReference type="InterPro" id="IPR029068">
    <property type="entry name" value="Glyas_Bleomycin-R_OHBP_Dase"/>
</dbReference>
<evidence type="ECO:0000259" key="1">
    <source>
        <dbReference type="PROSITE" id="PS51819"/>
    </source>
</evidence>
<dbReference type="RefSeq" id="WP_091574317.1">
    <property type="nucleotide sequence ID" value="NZ_FLRH01000003.1"/>
</dbReference>
<name>A0A1A9BC30_9ACTN</name>
<protein>
    <recommendedName>
        <fullName evidence="1">VOC domain-containing protein</fullName>
    </recommendedName>
</protein>
<reference evidence="3" key="1">
    <citation type="submission" date="2016-06" db="EMBL/GenBank/DDBJ databases">
        <authorList>
            <person name="Varghese N."/>
            <person name="Submissions Spin"/>
        </authorList>
    </citation>
    <scope>NUCLEOTIDE SEQUENCE [LARGE SCALE GENOMIC DNA]</scope>
    <source>
        <strain evidence="3">DSM 45794</strain>
    </source>
</reference>
<dbReference type="PROSITE" id="PS51819">
    <property type="entry name" value="VOC"/>
    <property type="match status" value="1"/>
</dbReference>
<proteinExistence type="predicted"/>
<keyword evidence="3" id="KW-1185">Reference proteome</keyword>
<evidence type="ECO:0000313" key="3">
    <source>
        <dbReference type="Proteomes" id="UP000199558"/>
    </source>
</evidence>
<sequence length="129" mass="13231">MTGATFVNLPVRDLDAAVAFFTALGFVAAPRPPGAPSAQLSFGATTHLVLHLPDAFAAFAGADVCDTATAREVIVGLGVDRPEQVDALVARAVAAGGTALGPVQDLGHLSMRGFRDPDGHQWSFLHLAG</sequence>
<dbReference type="Gene3D" id="3.10.180.10">
    <property type="entry name" value="2,3-Dihydroxybiphenyl 1,2-Dioxygenase, domain 1"/>
    <property type="match status" value="1"/>
</dbReference>
<organism evidence="2 3">
    <name type="scientific">Micromonospora sediminicola</name>
    <dbReference type="NCBI Taxonomy" id="946078"/>
    <lineage>
        <taxon>Bacteria</taxon>
        <taxon>Bacillati</taxon>
        <taxon>Actinomycetota</taxon>
        <taxon>Actinomycetes</taxon>
        <taxon>Micromonosporales</taxon>
        <taxon>Micromonosporaceae</taxon>
        <taxon>Micromonospora</taxon>
    </lineage>
</organism>
<dbReference type="Pfam" id="PF00903">
    <property type="entry name" value="Glyoxalase"/>
    <property type="match status" value="1"/>
</dbReference>
<dbReference type="InterPro" id="IPR037523">
    <property type="entry name" value="VOC_core"/>
</dbReference>
<dbReference type="EMBL" id="FLRH01000003">
    <property type="protein sequence ID" value="SBT66544.1"/>
    <property type="molecule type" value="Genomic_DNA"/>
</dbReference>
<accession>A0A1A9BC30</accession>
<dbReference type="InterPro" id="IPR004360">
    <property type="entry name" value="Glyas_Fos-R_dOase_dom"/>
</dbReference>
<dbReference type="OrthoDB" id="4265398at2"/>
<dbReference type="PANTHER" id="PTHR36503">
    <property type="entry name" value="BLR2520 PROTEIN"/>
    <property type="match status" value="1"/>
</dbReference>
<evidence type="ECO:0000313" key="2">
    <source>
        <dbReference type="EMBL" id="SBT66544.1"/>
    </source>
</evidence>
<dbReference type="STRING" id="946078.GA0070622_3567"/>